<keyword evidence="2" id="KW-0472">Membrane</keyword>
<proteinExistence type="predicted"/>
<dbReference type="GO" id="GO:1903778">
    <property type="term" value="P:protein localization to vacuolar membrane"/>
    <property type="evidence" value="ECO:0007669"/>
    <property type="project" value="TreeGrafter"/>
</dbReference>
<dbReference type="GO" id="GO:0000329">
    <property type="term" value="C:fungal-type vacuole membrane"/>
    <property type="evidence" value="ECO:0007669"/>
    <property type="project" value="TreeGrafter"/>
</dbReference>
<dbReference type="PANTHER" id="PTHR28258">
    <property type="entry name" value="VACUOLAR SEGREGATION PROTEIN 7"/>
    <property type="match status" value="1"/>
</dbReference>
<feature type="region of interest" description="Disordered" evidence="1">
    <location>
        <begin position="342"/>
        <end position="385"/>
    </location>
</feature>
<name>A0A8H5SVA9_FUSHE</name>
<dbReference type="InterPro" id="IPR024260">
    <property type="entry name" value="Vac7"/>
</dbReference>
<evidence type="ECO:0000256" key="1">
    <source>
        <dbReference type="SAM" id="MobiDB-lite"/>
    </source>
</evidence>
<feature type="compositionally biased region" description="Basic residues" evidence="1">
    <location>
        <begin position="519"/>
        <end position="528"/>
    </location>
</feature>
<comment type="caution">
    <text evidence="3">The sequence shown here is derived from an EMBL/GenBank/DDBJ whole genome shotgun (WGS) entry which is preliminary data.</text>
</comment>
<dbReference type="OrthoDB" id="1204at2759"/>
<evidence type="ECO:0000313" key="4">
    <source>
        <dbReference type="Proteomes" id="UP000567885"/>
    </source>
</evidence>
<keyword evidence="2" id="KW-0812">Transmembrane</keyword>
<feature type="region of interest" description="Disordered" evidence="1">
    <location>
        <begin position="417"/>
        <end position="458"/>
    </location>
</feature>
<organism evidence="3 4">
    <name type="scientific">Fusarium heterosporum</name>
    <dbReference type="NCBI Taxonomy" id="42747"/>
    <lineage>
        <taxon>Eukaryota</taxon>
        <taxon>Fungi</taxon>
        <taxon>Dikarya</taxon>
        <taxon>Ascomycota</taxon>
        <taxon>Pezizomycotina</taxon>
        <taxon>Sordariomycetes</taxon>
        <taxon>Hypocreomycetidae</taxon>
        <taxon>Hypocreales</taxon>
        <taxon>Nectriaceae</taxon>
        <taxon>Fusarium</taxon>
        <taxon>Fusarium heterosporum species complex</taxon>
    </lineage>
</organism>
<feature type="region of interest" description="Disordered" evidence="1">
    <location>
        <begin position="1"/>
        <end position="315"/>
    </location>
</feature>
<dbReference type="GO" id="GO:0070772">
    <property type="term" value="C:PAS complex"/>
    <property type="evidence" value="ECO:0007669"/>
    <property type="project" value="TreeGrafter"/>
</dbReference>
<evidence type="ECO:0000313" key="3">
    <source>
        <dbReference type="EMBL" id="KAF5657472.1"/>
    </source>
</evidence>
<dbReference type="EMBL" id="JAAGWQ010000282">
    <property type="protein sequence ID" value="KAF5657472.1"/>
    <property type="molecule type" value="Genomic_DNA"/>
</dbReference>
<dbReference type="GO" id="GO:0010513">
    <property type="term" value="P:positive regulation of phosphatidylinositol biosynthetic process"/>
    <property type="evidence" value="ECO:0007669"/>
    <property type="project" value="TreeGrafter"/>
</dbReference>
<feature type="compositionally biased region" description="Polar residues" evidence="1">
    <location>
        <begin position="447"/>
        <end position="458"/>
    </location>
</feature>
<dbReference type="PANTHER" id="PTHR28258:SF1">
    <property type="entry name" value="VACUOLAR SEGREGATION PROTEIN 7"/>
    <property type="match status" value="1"/>
</dbReference>
<accession>A0A8H5SVA9</accession>
<feature type="region of interest" description="Disordered" evidence="1">
    <location>
        <begin position="496"/>
        <end position="625"/>
    </location>
</feature>
<keyword evidence="4" id="KW-1185">Reference proteome</keyword>
<feature type="compositionally biased region" description="Polar residues" evidence="1">
    <location>
        <begin position="342"/>
        <end position="358"/>
    </location>
</feature>
<feature type="compositionally biased region" description="Polar residues" evidence="1">
    <location>
        <begin position="303"/>
        <end position="315"/>
    </location>
</feature>
<reference evidence="3 4" key="1">
    <citation type="submission" date="2020-05" db="EMBL/GenBank/DDBJ databases">
        <title>Identification and distribution of gene clusters putatively required for synthesis of sphingolipid metabolism inhibitors in phylogenetically diverse species of the filamentous fungus Fusarium.</title>
        <authorList>
            <person name="Kim H.-S."/>
            <person name="Busman M."/>
            <person name="Brown D.W."/>
            <person name="Divon H."/>
            <person name="Uhlig S."/>
            <person name="Proctor R.H."/>
        </authorList>
    </citation>
    <scope>NUCLEOTIDE SEQUENCE [LARGE SCALE GENOMIC DNA]</scope>
    <source>
        <strain evidence="3 4">NRRL 20693</strain>
    </source>
</reference>
<dbReference type="Pfam" id="PF12751">
    <property type="entry name" value="Vac7"/>
    <property type="match status" value="1"/>
</dbReference>
<keyword evidence="2" id="KW-1133">Transmembrane helix</keyword>
<dbReference type="GO" id="GO:0000011">
    <property type="term" value="P:vacuole inheritance"/>
    <property type="evidence" value="ECO:0007669"/>
    <property type="project" value="TreeGrafter"/>
</dbReference>
<feature type="compositionally biased region" description="Polar residues" evidence="1">
    <location>
        <begin position="121"/>
        <end position="131"/>
    </location>
</feature>
<feature type="compositionally biased region" description="Polar residues" evidence="1">
    <location>
        <begin position="1"/>
        <end position="21"/>
    </location>
</feature>
<feature type="compositionally biased region" description="Polar residues" evidence="1">
    <location>
        <begin position="848"/>
        <end position="859"/>
    </location>
</feature>
<feature type="transmembrane region" description="Helical" evidence="2">
    <location>
        <begin position="643"/>
        <end position="666"/>
    </location>
</feature>
<feature type="region of interest" description="Disordered" evidence="1">
    <location>
        <begin position="738"/>
        <end position="760"/>
    </location>
</feature>
<dbReference type="Proteomes" id="UP000567885">
    <property type="component" value="Unassembled WGS sequence"/>
</dbReference>
<feature type="region of interest" description="Disordered" evidence="1">
    <location>
        <begin position="840"/>
        <end position="865"/>
    </location>
</feature>
<gene>
    <name evidence="3" type="ORF">FHETE_10410</name>
</gene>
<protein>
    <submittedName>
        <fullName evidence="3">VAC7-like protein</fullName>
    </submittedName>
</protein>
<feature type="compositionally biased region" description="Low complexity" evidence="1">
    <location>
        <begin position="94"/>
        <end position="120"/>
    </location>
</feature>
<sequence>MDKSSAVSDGTSGVSRSVHNMTNKRRSNTPDPSAASSSATTGSQNSKQSSTNNSAGPSPLASRDSSPTRRPRRAASANRLAGTRSRKNSQTDNSPSRQIRPSISSTTPSRSLSSNNTPTLHLSQEHQQIQAPTPRKPGFNVDLKDSPRWPVSPRLRSPPPQFSTRPAIPARRSEQDLPSISVLRPTPSPQPMPSPQLMEQHTVSESEMEEAQFPSGMRTPARALETVQEVSLPNSPNPPGSSALVEKIKEKLSNSDNYSDPVLPDGRTLRARTSLVGQESGSDTSNNKAEMRRPTSVPPPMITRQSSAMSNKQMKSKQDGTIQTMTVETETVPSVPQVALTTAQKNEGTNGTLKTKQSTETIKPKKEKRKTSRKQPPVNTGNGELYKLLFDRTSSLTPPASSKADVFEATIASAVDEANTSDSEETFVYDSNPPDNNDRAGRRFHSRTPSATSMASQADRQNLRSIYGIMESAGPAHGPKKTMKFVNTFNSNGNESLAVEADDGKGSNRSGGSGSTRGTTRHHHHIGRWGRQPGNGHASLFDNESPFPNAARSKLAGPNSRNSSGPPSPRNVHSGRAFGHKRSAMQMSSSYDMDDTTGADDERTPLIGSVRSGRSGRNRRGPHNLQQVESQTFARRSSYLNRFAACLVLTMMFMLVITGAIGFMFATSQPMTGIEITAIHNVVASDQVLMFDLTVKAHNPNIVVVTIDHANLEVFAKSEYTGTDSDWWARPFPHGPDDLRVLDDPENDPPLEDPDPDDDLRPNVLLGRITEFDSPLTFEGSLFHQGTSSSTGEMQLQYPLNNTVGGSRRWERIYQNEFDLIVKGVVKYTLPMSARIRSATVSARKAVSPNSSNDPSNGTIADPLN</sequence>
<feature type="compositionally biased region" description="Low complexity" evidence="1">
    <location>
        <begin position="29"/>
        <end position="54"/>
    </location>
</feature>
<feature type="compositionally biased region" description="Acidic residues" evidence="1">
    <location>
        <begin position="744"/>
        <end position="758"/>
    </location>
</feature>
<feature type="compositionally biased region" description="Polar residues" evidence="1">
    <location>
        <begin position="275"/>
        <end position="288"/>
    </location>
</feature>
<evidence type="ECO:0000256" key="2">
    <source>
        <dbReference type="SAM" id="Phobius"/>
    </source>
</evidence>
<dbReference type="AlphaFoldDB" id="A0A8H5SVA9"/>